<dbReference type="GO" id="GO:0008360">
    <property type="term" value="P:regulation of cell shape"/>
    <property type="evidence" value="ECO:0007669"/>
    <property type="project" value="UniProtKB-KW"/>
</dbReference>
<dbReference type="InterPro" id="IPR038247">
    <property type="entry name" value="Jag_N_dom_sf"/>
</dbReference>
<dbReference type="PATRIC" id="fig|1123384.7.peg.2076"/>
<dbReference type="KEGG" id="phy:AJ81_10345"/>
<keyword evidence="8" id="KW-1185">Reference proteome</keyword>
<dbReference type="Gene3D" id="3.30.1370.50">
    <property type="entry name" value="R3H-like domain"/>
    <property type="match status" value="1"/>
</dbReference>
<dbReference type="InterPro" id="IPR039247">
    <property type="entry name" value="KhpB"/>
</dbReference>
<gene>
    <name evidence="7" type="ORF">AJ81_10345</name>
</gene>
<dbReference type="InterPro" id="IPR034079">
    <property type="entry name" value="R3H_KhpB"/>
</dbReference>
<dbReference type="SMART" id="SM00393">
    <property type="entry name" value="R3H"/>
    <property type="match status" value="1"/>
</dbReference>
<dbReference type="PANTHER" id="PTHR35800:SF1">
    <property type="entry name" value="RNA-BINDING PROTEIN KHPB"/>
    <property type="match status" value="1"/>
</dbReference>
<dbReference type="GO" id="GO:0003677">
    <property type="term" value="F:DNA binding"/>
    <property type="evidence" value="ECO:0007669"/>
    <property type="project" value="UniProtKB-KW"/>
</dbReference>
<dbReference type="PANTHER" id="PTHR35800">
    <property type="entry name" value="PROTEIN JAG"/>
    <property type="match status" value="1"/>
</dbReference>
<dbReference type="EMBL" id="CP007141">
    <property type="protein sequence ID" value="AJC74509.1"/>
    <property type="molecule type" value="Genomic_DNA"/>
</dbReference>
<dbReference type="Gene3D" id="3.30.30.80">
    <property type="entry name" value="probable RNA-binding protein from clostridium symbiosum atcc 14940"/>
    <property type="match status" value="1"/>
</dbReference>
<dbReference type="PaxDb" id="1123384-AJ81_10345"/>
<evidence type="ECO:0000313" key="8">
    <source>
        <dbReference type="Proteomes" id="UP000077469"/>
    </source>
</evidence>
<dbReference type="InterPro" id="IPR015946">
    <property type="entry name" value="KH_dom-like_a/b"/>
</dbReference>
<dbReference type="AlphaFoldDB" id="A0A0X1KT85"/>
<dbReference type="Proteomes" id="UP000077469">
    <property type="component" value="Chromosome"/>
</dbReference>
<dbReference type="InterPro" id="IPR038008">
    <property type="entry name" value="Jag_KH"/>
</dbReference>
<dbReference type="SMART" id="SM01245">
    <property type="entry name" value="Jag_N"/>
    <property type="match status" value="1"/>
</dbReference>
<evidence type="ECO:0000256" key="4">
    <source>
        <dbReference type="ARBA" id="ARBA00023186"/>
    </source>
</evidence>
<accession>A0A0X1KT85</accession>
<dbReference type="PROSITE" id="PS51061">
    <property type="entry name" value="R3H"/>
    <property type="match status" value="1"/>
</dbReference>
<name>A0A0X1KT85_9THEM</name>
<dbReference type="Pfam" id="PF13083">
    <property type="entry name" value="KH_KhpA-B"/>
    <property type="match status" value="1"/>
</dbReference>
<feature type="domain" description="R3H" evidence="6">
    <location>
        <begin position="139"/>
        <end position="205"/>
    </location>
</feature>
<dbReference type="SUPFAM" id="SSF82708">
    <property type="entry name" value="R3H domain"/>
    <property type="match status" value="1"/>
</dbReference>
<evidence type="ECO:0000313" key="7">
    <source>
        <dbReference type="EMBL" id="AJC74509.1"/>
    </source>
</evidence>
<dbReference type="Pfam" id="PF01424">
    <property type="entry name" value="R3H"/>
    <property type="match status" value="1"/>
</dbReference>
<dbReference type="STRING" id="1123384.AJ81_10345"/>
<dbReference type="InterPro" id="IPR001374">
    <property type="entry name" value="R3H_dom"/>
</dbReference>
<keyword evidence="4" id="KW-0143">Chaperone</keyword>
<sequence length="214" mass="24337">MKKVRISAPTVEEALQKAKERFDLREGEYEYTIIDKGSKGIFGLFSKDAEIEINFNSNYFTRKLEEFLLNALSAGGDVVVKVSCSGRRFLVELDGSDLGRLIGKHGKTLAALQHVAMIYLNRMSDTKLSVSVDAGQYKKRRKKNLEAIVKQAIQRAKLTKGKVMLDPMFAFERRMVHEIVKRHKNVKSYSVGVEPYRKVVIEYSANGKNEEEDN</sequence>
<dbReference type="OrthoDB" id="9794483at2"/>
<dbReference type="CDD" id="cd02414">
    <property type="entry name" value="KH-II_Jag"/>
    <property type="match status" value="1"/>
</dbReference>
<protein>
    <submittedName>
        <fullName evidence="7">Single-stranded DNA-binding protein</fullName>
    </submittedName>
</protein>
<evidence type="ECO:0000259" key="6">
    <source>
        <dbReference type="PROSITE" id="PS51061"/>
    </source>
</evidence>
<dbReference type="NCBIfam" id="NF041568">
    <property type="entry name" value="Jag_EloR"/>
    <property type="match status" value="1"/>
</dbReference>
<keyword evidence="3" id="KW-0133">Cell shape</keyword>
<evidence type="ECO:0000256" key="3">
    <source>
        <dbReference type="ARBA" id="ARBA00022960"/>
    </source>
</evidence>
<dbReference type="CDD" id="cd02644">
    <property type="entry name" value="R3H_jag"/>
    <property type="match status" value="1"/>
</dbReference>
<dbReference type="InterPro" id="IPR032782">
    <property type="entry name" value="KhpB_N"/>
</dbReference>
<dbReference type="InterPro" id="IPR036867">
    <property type="entry name" value="R3H_dom_sf"/>
</dbReference>
<proteinExistence type="predicted"/>
<dbReference type="GO" id="GO:0003723">
    <property type="term" value="F:RNA binding"/>
    <property type="evidence" value="ECO:0007669"/>
    <property type="project" value="UniProtKB-KW"/>
</dbReference>
<keyword evidence="1" id="KW-0963">Cytoplasm</keyword>
<dbReference type="Pfam" id="PF14804">
    <property type="entry name" value="Jag_N"/>
    <property type="match status" value="1"/>
</dbReference>
<keyword evidence="7" id="KW-0238">DNA-binding</keyword>
<keyword evidence="2" id="KW-0694">RNA-binding</keyword>
<dbReference type="GO" id="GO:0071555">
    <property type="term" value="P:cell wall organization"/>
    <property type="evidence" value="ECO:0007669"/>
    <property type="project" value="UniProtKB-KW"/>
</dbReference>
<keyword evidence="5" id="KW-0961">Cell wall biogenesis/degradation</keyword>
<organism evidence="7 8">
    <name type="scientific">Pseudothermotoga hypogea DSM 11164 = NBRC 106472</name>
    <dbReference type="NCBI Taxonomy" id="1123384"/>
    <lineage>
        <taxon>Bacteria</taxon>
        <taxon>Thermotogati</taxon>
        <taxon>Thermotogota</taxon>
        <taxon>Thermotogae</taxon>
        <taxon>Thermotogales</taxon>
        <taxon>Thermotogaceae</taxon>
        <taxon>Pseudothermotoga</taxon>
    </lineage>
</organism>
<evidence type="ECO:0000256" key="5">
    <source>
        <dbReference type="ARBA" id="ARBA00023316"/>
    </source>
</evidence>
<evidence type="ECO:0000256" key="1">
    <source>
        <dbReference type="ARBA" id="ARBA00022490"/>
    </source>
</evidence>
<dbReference type="Gene3D" id="3.30.300.20">
    <property type="match status" value="1"/>
</dbReference>
<evidence type="ECO:0000256" key="2">
    <source>
        <dbReference type="ARBA" id="ARBA00022884"/>
    </source>
</evidence>
<dbReference type="RefSeq" id="WP_031502713.1">
    <property type="nucleotide sequence ID" value="NC_022795.1"/>
</dbReference>
<reference evidence="7 8" key="1">
    <citation type="submission" date="2014-01" db="EMBL/GenBank/DDBJ databases">
        <title>Genome sequencing of Thermotog hypogea.</title>
        <authorList>
            <person name="Zhang X."/>
            <person name="Alvare G."/>
            <person name="Fristensky B."/>
            <person name="Chen L."/>
            <person name="Suen T."/>
            <person name="Chen Q."/>
            <person name="Ma K."/>
        </authorList>
    </citation>
    <scope>NUCLEOTIDE SEQUENCE [LARGE SCALE GENOMIC DNA]</scope>
    <source>
        <strain evidence="7 8">DSM 11164</strain>
    </source>
</reference>